<keyword evidence="3" id="KW-0547">Nucleotide-binding</keyword>
<evidence type="ECO:0000259" key="5">
    <source>
        <dbReference type="PROSITE" id="PS50893"/>
    </source>
</evidence>
<dbReference type="RefSeq" id="WP_014148120.1">
    <property type="nucleotide sequence ID" value="NZ_CP035467.1"/>
</dbReference>
<evidence type="ECO:0000313" key="7">
    <source>
        <dbReference type="Proteomes" id="UP000305881"/>
    </source>
</evidence>
<dbReference type="AlphaFoldDB" id="A0A4P9UMM3"/>
<evidence type="ECO:0000313" key="6">
    <source>
        <dbReference type="EMBL" id="QCW82508.1"/>
    </source>
</evidence>
<dbReference type="GO" id="GO:0005524">
    <property type="term" value="F:ATP binding"/>
    <property type="evidence" value="ECO:0007669"/>
    <property type="project" value="UniProtKB-KW"/>
</dbReference>
<protein>
    <submittedName>
        <fullName evidence="6">ATP-binding cassette domain-containing protein</fullName>
    </submittedName>
</protein>
<dbReference type="InterPro" id="IPR003439">
    <property type="entry name" value="ABC_transporter-like_ATP-bd"/>
</dbReference>
<dbReference type="SMART" id="SM00382">
    <property type="entry name" value="AAA"/>
    <property type="match status" value="1"/>
</dbReference>
<dbReference type="KEGG" id="mbur:EQU24_09875"/>
<organism evidence="6 7">
    <name type="scientific">Methylotuvimicrobium buryatense</name>
    <name type="common">Methylomicrobium buryatense</name>
    <dbReference type="NCBI Taxonomy" id="95641"/>
    <lineage>
        <taxon>Bacteria</taxon>
        <taxon>Pseudomonadati</taxon>
        <taxon>Pseudomonadota</taxon>
        <taxon>Gammaproteobacteria</taxon>
        <taxon>Methylococcales</taxon>
        <taxon>Methylococcaceae</taxon>
        <taxon>Methylotuvimicrobium</taxon>
    </lineage>
</organism>
<feature type="domain" description="ABC transporter" evidence="5">
    <location>
        <begin position="5"/>
        <end position="234"/>
    </location>
</feature>
<dbReference type="InterPro" id="IPR027417">
    <property type="entry name" value="P-loop_NTPase"/>
</dbReference>
<dbReference type="EMBL" id="CP035467">
    <property type="protein sequence ID" value="QCW82508.1"/>
    <property type="molecule type" value="Genomic_DNA"/>
</dbReference>
<name>A0A4P9UMM3_METBY</name>
<dbReference type="STRING" id="675511.GCA_000341735_01064"/>
<reference evidence="7" key="1">
    <citation type="journal article" date="2019" name="J. Bacteriol.">
        <title>A Mutagenic Screen Identifies a TonB-Dependent Receptor Required for the Lanthanide Metal Switch in the Type I Methanotroph 'Methylotuvimicrobium buryatense' 5GB1C.</title>
        <authorList>
            <person name="Groom J.D."/>
            <person name="Ford S.M."/>
            <person name="Pesesky M.W."/>
            <person name="Lidstrom M.E."/>
        </authorList>
    </citation>
    <scope>NUCLEOTIDE SEQUENCE [LARGE SCALE GENOMIC DNA]</scope>
    <source>
        <strain evidence="7">5GB1C</strain>
    </source>
</reference>
<dbReference type="PANTHER" id="PTHR43335:SF4">
    <property type="entry name" value="ABC TRANSPORTER, ATP-BINDING PROTEIN"/>
    <property type="match status" value="1"/>
</dbReference>
<evidence type="ECO:0000256" key="1">
    <source>
        <dbReference type="ARBA" id="ARBA00005417"/>
    </source>
</evidence>
<sequence>MSHLIIAEHLYRYYGKLCAVDDVSFTLSKGEVLGFLGPNGAGKTTTMQMLCGNLAPSAGLITINGYDILDKPKSAKLKLGYLPDTPPLYRELTVDEFLHYCARLHRLTRGHISKAIATAKERCGLREVASRLIGNLSKGFQQRVGIAQAILHNPDVVILDEPTVGLDPIQIREIRNLIRELGRDHGVILSTHILPEVQESCTHVQIIQHGKLIFHETIEGLNRQLKTSTLQIKTRLPADFNSLKAIPGILSVEGLPGNITRLHHDNTQNLNEHITETAVRLGWGLLEITEMKQSLEDVFVKLTESSHRNAV</sequence>
<dbReference type="OrthoDB" id="9781337at2"/>
<keyword evidence="4 6" id="KW-0067">ATP-binding</keyword>
<comment type="similarity">
    <text evidence="1">Belongs to the ABC transporter superfamily.</text>
</comment>
<dbReference type="SUPFAM" id="SSF52540">
    <property type="entry name" value="P-loop containing nucleoside triphosphate hydrolases"/>
    <property type="match status" value="1"/>
</dbReference>
<keyword evidence="7" id="KW-1185">Reference proteome</keyword>
<dbReference type="Pfam" id="PF00005">
    <property type="entry name" value="ABC_tran"/>
    <property type="match status" value="1"/>
</dbReference>
<dbReference type="PANTHER" id="PTHR43335">
    <property type="entry name" value="ABC TRANSPORTER, ATP-BINDING PROTEIN"/>
    <property type="match status" value="1"/>
</dbReference>
<gene>
    <name evidence="6" type="ORF">EQU24_09875</name>
</gene>
<accession>A0A4P9UMM3</accession>
<evidence type="ECO:0000256" key="4">
    <source>
        <dbReference type="ARBA" id="ARBA00022840"/>
    </source>
</evidence>
<dbReference type="Proteomes" id="UP000305881">
    <property type="component" value="Chromosome"/>
</dbReference>
<dbReference type="InterPro" id="IPR003593">
    <property type="entry name" value="AAA+_ATPase"/>
</dbReference>
<proteinExistence type="inferred from homology"/>
<keyword evidence="2" id="KW-0813">Transport</keyword>
<dbReference type="PROSITE" id="PS50893">
    <property type="entry name" value="ABC_TRANSPORTER_2"/>
    <property type="match status" value="1"/>
</dbReference>
<evidence type="ECO:0000256" key="2">
    <source>
        <dbReference type="ARBA" id="ARBA00022448"/>
    </source>
</evidence>
<dbReference type="Gene3D" id="3.40.50.300">
    <property type="entry name" value="P-loop containing nucleotide triphosphate hydrolases"/>
    <property type="match status" value="1"/>
</dbReference>
<dbReference type="GO" id="GO:0016887">
    <property type="term" value="F:ATP hydrolysis activity"/>
    <property type="evidence" value="ECO:0007669"/>
    <property type="project" value="InterPro"/>
</dbReference>
<evidence type="ECO:0000256" key="3">
    <source>
        <dbReference type="ARBA" id="ARBA00022741"/>
    </source>
</evidence>